<protein>
    <submittedName>
        <fullName evidence="1">Uncharacterized protein LOC114344783</fullName>
    </submittedName>
</protein>
<dbReference type="RefSeq" id="XP_028151415.1">
    <property type="nucleotide sequence ID" value="XM_028295614.1"/>
</dbReference>
<organism evidence="1">
    <name type="scientific">Diabrotica virgifera virgifera</name>
    <name type="common">western corn rootworm</name>
    <dbReference type="NCBI Taxonomy" id="50390"/>
    <lineage>
        <taxon>Eukaryota</taxon>
        <taxon>Metazoa</taxon>
        <taxon>Ecdysozoa</taxon>
        <taxon>Arthropoda</taxon>
        <taxon>Hexapoda</taxon>
        <taxon>Insecta</taxon>
        <taxon>Pterygota</taxon>
        <taxon>Neoptera</taxon>
        <taxon>Endopterygota</taxon>
        <taxon>Coleoptera</taxon>
        <taxon>Polyphaga</taxon>
        <taxon>Cucujiformia</taxon>
        <taxon>Chrysomeloidea</taxon>
        <taxon>Chrysomelidae</taxon>
        <taxon>Galerucinae</taxon>
        <taxon>Diabroticina</taxon>
        <taxon>Diabroticites</taxon>
        <taxon>Diabrotica</taxon>
    </lineage>
</organism>
<accession>A0A6P7H630</accession>
<name>A0A6P7H630_DIAVI</name>
<proteinExistence type="predicted"/>
<sequence>MNRSQQQSRMDSSESEEDLILLVALADEEDQRKRKIWTHEINLERHQKGEFHTLVVPQLRNDEKRFYKYFRMKIAYFDEIVNLIREDISKLDINFRESISAEERLAITLR</sequence>
<dbReference type="AlphaFoldDB" id="A0A6P7H630"/>
<evidence type="ECO:0000313" key="1">
    <source>
        <dbReference type="RefSeq" id="XP_028151415.1"/>
    </source>
</evidence>
<gene>
    <name evidence="1" type="primary">LOC114344783</name>
</gene>
<reference evidence="1" key="1">
    <citation type="submission" date="2025-08" db="UniProtKB">
        <authorList>
            <consortium name="RefSeq"/>
        </authorList>
    </citation>
    <scope>IDENTIFICATION</scope>
    <source>
        <tissue evidence="1">Whole insect</tissue>
    </source>
</reference>
<dbReference type="InParanoid" id="A0A6P7H630"/>